<dbReference type="SMART" id="SM00421">
    <property type="entry name" value="HTH_LUXR"/>
    <property type="match status" value="1"/>
</dbReference>
<keyword evidence="2" id="KW-0238">DNA-binding</keyword>
<dbReference type="Proteomes" id="UP001059836">
    <property type="component" value="Chromosome"/>
</dbReference>
<evidence type="ECO:0000256" key="1">
    <source>
        <dbReference type="ARBA" id="ARBA00023015"/>
    </source>
</evidence>
<dbReference type="InterPro" id="IPR003018">
    <property type="entry name" value="GAF"/>
</dbReference>
<dbReference type="RefSeq" id="WP_213244977.1">
    <property type="nucleotide sequence ID" value="NZ_CP045806.1"/>
</dbReference>
<proteinExistence type="predicted"/>
<evidence type="ECO:0000313" key="7">
    <source>
        <dbReference type="Proteomes" id="UP001059836"/>
    </source>
</evidence>
<keyword evidence="1" id="KW-0805">Transcription regulation</keyword>
<dbReference type="PRINTS" id="PR00038">
    <property type="entry name" value="HTHLUXR"/>
</dbReference>
<name>A0ABX6IN37_9ACTN</name>
<dbReference type="InterPro" id="IPR016032">
    <property type="entry name" value="Sig_transdc_resp-reg_C-effctor"/>
</dbReference>
<keyword evidence="3" id="KW-0804">Transcription</keyword>
<protein>
    <recommendedName>
        <fullName evidence="5">HTH luxR-type domain-containing protein</fullName>
    </recommendedName>
</protein>
<dbReference type="InterPro" id="IPR036388">
    <property type="entry name" value="WH-like_DNA-bd_sf"/>
</dbReference>
<reference evidence="6" key="1">
    <citation type="journal article" date="2021" name="Nat. Microbiol.">
        <title>Cocultivation of an ultrasmall environmental parasitic bacterium with lytic ability against bacteria associated with wastewater foams.</title>
        <authorList>
            <person name="Batinovic S."/>
            <person name="Rose J.J.A."/>
            <person name="Ratcliffe J."/>
            <person name="Seviour R.J."/>
            <person name="Petrovski S."/>
        </authorList>
    </citation>
    <scope>NUCLEOTIDE SEQUENCE</scope>
    <source>
        <strain evidence="6">CON9</strain>
    </source>
</reference>
<evidence type="ECO:0000313" key="6">
    <source>
        <dbReference type="EMBL" id="QHN36710.1"/>
    </source>
</evidence>
<organism evidence="6 7">
    <name type="scientific">Gordonia pseudamarae</name>
    <dbReference type="NCBI Taxonomy" id="2831662"/>
    <lineage>
        <taxon>Bacteria</taxon>
        <taxon>Bacillati</taxon>
        <taxon>Actinomycetota</taxon>
        <taxon>Actinomycetes</taxon>
        <taxon>Mycobacteriales</taxon>
        <taxon>Gordoniaceae</taxon>
        <taxon>Gordonia</taxon>
    </lineage>
</organism>
<gene>
    <name evidence="6" type="ORF">GII31_19185</name>
</gene>
<sequence length="409" mass="44116">MSLSFPTESSAHVRCDPDDRVYTALIEAEEFAAGLAGPPGPAAPRDPLFPTHRHHPDEQDTDERLARARTRIEGSIVRGEGTPDDRLAALDILIRIDDATHHRMALAIDRMVGGLSRIRAGIEALYELSPAELVTAVPQRLIADVGLDRAMMSAATGSVWAPKSVSTNNPTADRAFVSFVTGARIPLRKAPVETEMIRRRIPQLITNTRGNDRVYRDIVEVSGSPSYVGAPVVSQGRVVAMLHGDRTRSGSLTAEHLEMLQIYARCTSVAYESARLRARMRSVPGWADSIDTLRQSLGGTGGAETDGDHGSGRTTSSRARPPIRPVPIAATPPKNMLTARERQVIAHICTGATNRQIARALAVSEQTVKSHLKRIFKKLGATTRAEAIALYAETALTGSGTVTDPEPTP</sequence>
<dbReference type="PROSITE" id="PS00622">
    <property type="entry name" value="HTH_LUXR_1"/>
    <property type="match status" value="1"/>
</dbReference>
<dbReference type="SMART" id="SM00065">
    <property type="entry name" value="GAF"/>
    <property type="match status" value="1"/>
</dbReference>
<feature type="domain" description="HTH luxR-type" evidence="5">
    <location>
        <begin position="330"/>
        <end position="395"/>
    </location>
</feature>
<evidence type="ECO:0000256" key="2">
    <source>
        <dbReference type="ARBA" id="ARBA00023125"/>
    </source>
</evidence>
<dbReference type="Pfam" id="PF00196">
    <property type="entry name" value="GerE"/>
    <property type="match status" value="1"/>
</dbReference>
<dbReference type="CDD" id="cd06170">
    <property type="entry name" value="LuxR_C_like"/>
    <property type="match status" value="1"/>
</dbReference>
<dbReference type="SUPFAM" id="SSF55781">
    <property type="entry name" value="GAF domain-like"/>
    <property type="match status" value="1"/>
</dbReference>
<dbReference type="SUPFAM" id="SSF46894">
    <property type="entry name" value="C-terminal effector domain of the bipartite response regulators"/>
    <property type="match status" value="1"/>
</dbReference>
<evidence type="ECO:0000256" key="3">
    <source>
        <dbReference type="ARBA" id="ARBA00023163"/>
    </source>
</evidence>
<dbReference type="PANTHER" id="PTHR44688:SF16">
    <property type="entry name" value="DNA-BINDING TRANSCRIPTIONAL ACTIVATOR DEVR_DOSR"/>
    <property type="match status" value="1"/>
</dbReference>
<accession>A0ABX6IN37</accession>
<dbReference type="Gene3D" id="3.30.450.40">
    <property type="match status" value="1"/>
</dbReference>
<dbReference type="PROSITE" id="PS50043">
    <property type="entry name" value="HTH_LUXR_2"/>
    <property type="match status" value="1"/>
</dbReference>
<keyword evidence="7" id="KW-1185">Reference proteome</keyword>
<feature type="region of interest" description="Disordered" evidence="4">
    <location>
        <begin position="34"/>
        <end position="63"/>
    </location>
</feature>
<dbReference type="InterPro" id="IPR000792">
    <property type="entry name" value="Tscrpt_reg_LuxR_C"/>
</dbReference>
<evidence type="ECO:0000256" key="4">
    <source>
        <dbReference type="SAM" id="MobiDB-lite"/>
    </source>
</evidence>
<feature type="region of interest" description="Disordered" evidence="4">
    <location>
        <begin position="294"/>
        <end position="331"/>
    </location>
</feature>
<dbReference type="Gene3D" id="1.10.10.10">
    <property type="entry name" value="Winged helix-like DNA-binding domain superfamily/Winged helix DNA-binding domain"/>
    <property type="match status" value="1"/>
</dbReference>
<dbReference type="PANTHER" id="PTHR44688">
    <property type="entry name" value="DNA-BINDING TRANSCRIPTIONAL ACTIVATOR DEVR_DOSR"/>
    <property type="match status" value="1"/>
</dbReference>
<evidence type="ECO:0000259" key="5">
    <source>
        <dbReference type="PROSITE" id="PS50043"/>
    </source>
</evidence>
<dbReference type="EMBL" id="CP045809">
    <property type="protein sequence ID" value="QHN36710.1"/>
    <property type="molecule type" value="Genomic_DNA"/>
</dbReference>
<dbReference type="Pfam" id="PF01590">
    <property type="entry name" value="GAF"/>
    <property type="match status" value="1"/>
</dbReference>
<dbReference type="InterPro" id="IPR029016">
    <property type="entry name" value="GAF-like_dom_sf"/>
</dbReference>